<sequence>MNENEAPESYTLQIRSAESKFAQRGGVFSEDLLLGLIIQQGVQYQAVASTIMAQLQNKISNKGKNPNLAVCQQLLEYSFQKHYNQIESPRQDTGMVCHQALVKNRTPSSSIYNGDSIDPAVLKTAIWGIFHNCKKQGHFAHDCRTKRNNNQHFPLSANAPQF</sequence>
<accession>A0A9Q3C1B5</accession>
<dbReference type="Gene3D" id="4.10.60.10">
    <property type="entry name" value="Zinc finger, CCHC-type"/>
    <property type="match status" value="1"/>
</dbReference>
<name>A0A9Q3C1B5_9BASI</name>
<evidence type="ECO:0008006" key="4">
    <source>
        <dbReference type="Google" id="ProtNLM"/>
    </source>
</evidence>
<keyword evidence="1" id="KW-0507">mRNA processing</keyword>
<organism evidence="2 3">
    <name type="scientific">Austropuccinia psidii MF-1</name>
    <dbReference type="NCBI Taxonomy" id="1389203"/>
    <lineage>
        <taxon>Eukaryota</taxon>
        <taxon>Fungi</taxon>
        <taxon>Dikarya</taxon>
        <taxon>Basidiomycota</taxon>
        <taxon>Pucciniomycotina</taxon>
        <taxon>Pucciniomycetes</taxon>
        <taxon>Pucciniales</taxon>
        <taxon>Sphaerophragmiaceae</taxon>
        <taxon>Austropuccinia</taxon>
    </lineage>
</organism>
<dbReference type="GO" id="GO:0008270">
    <property type="term" value="F:zinc ion binding"/>
    <property type="evidence" value="ECO:0007669"/>
    <property type="project" value="InterPro"/>
</dbReference>
<evidence type="ECO:0000313" key="2">
    <source>
        <dbReference type="EMBL" id="MBW0476521.1"/>
    </source>
</evidence>
<gene>
    <name evidence="2" type="ORF">O181_016236</name>
</gene>
<protein>
    <recommendedName>
        <fullName evidence="4">CCHC-type domain-containing protein</fullName>
    </recommendedName>
</protein>
<dbReference type="Proteomes" id="UP000765509">
    <property type="component" value="Unassembled WGS sequence"/>
</dbReference>
<dbReference type="GO" id="GO:0003676">
    <property type="term" value="F:nucleic acid binding"/>
    <property type="evidence" value="ECO:0007669"/>
    <property type="project" value="InterPro"/>
</dbReference>
<dbReference type="AlphaFoldDB" id="A0A9Q3C1B5"/>
<evidence type="ECO:0000256" key="1">
    <source>
        <dbReference type="ARBA" id="ARBA00022664"/>
    </source>
</evidence>
<dbReference type="OrthoDB" id="2517831at2759"/>
<proteinExistence type="predicted"/>
<dbReference type="EMBL" id="AVOT02004496">
    <property type="protein sequence ID" value="MBW0476521.1"/>
    <property type="molecule type" value="Genomic_DNA"/>
</dbReference>
<comment type="caution">
    <text evidence="2">The sequence shown here is derived from an EMBL/GenBank/DDBJ whole genome shotgun (WGS) entry which is preliminary data.</text>
</comment>
<keyword evidence="3" id="KW-1185">Reference proteome</keyword>
<evidence type="ECO:0000313" key="3">
    <source>
        <dbReference type="Proteomes" id="UP000765509"/>
    </source>
</evidence>
<dbReference type="InterPro" id="IPR036875">
    <property type="entry name" value="Znf_CCHC_sf"/>
</dbReference>
<dbReference type="SUPFAM" id="SSF57756">
    <property type="entry name" value="Retrovirus zinc finger-like domains"/>
    <property type="match status" value="1"/>
</dbReference>
<dbReference type="GO" id="GO:0006397">
    <property type="term" value="P:mRNA processing"/>
    <property type="evidence" value="ECO:0007669"/>
    <property type="project" value="UniProtKB-KW"/>
</dbReference>
<reference evidence="2" key="1">
    <citation type="submission" date="2021-03" db="EMBL/GenBank/DDBJ databases">
        <title>Draft genome sequence of rust myrtle Austropuccinia psidii MF-1, a brazilian biotype.</title>
        <authorList>
            <person name="Quecine M.C."/>
            <person name="Pachon D.M.R."/>
            <person name="Bonatelli M.L."/>
            <person name="Correr F.H."/>
            <person name="Franceschini L.M."/>
            <person name="Leite T.F."/>
            <person name="Margarido G.R.A."/>
            <person name="Almeida C.A."/>
            <person name="Ferrarezi J.A."/>
            <person name="Labate C.A."/>
        </authorList>
    </citation>
    <scope>NUCLEOTIDE SEQUENCE</scope>
    <source>
        <strain evidence="2">MF-1</strain>
    </source>
</reference>